<evidence type="ECO:0000256" key="1">
    <source>
        <dbReference type="SAM" id="SignalP"/>
    </source>
</evidence>
<organism evidence="2 3">
    <name type="scientific">Rudanella paleaurantiibacter</name>
    <dbReference type="NCBI Taxonomy" id="2614655"/>
    <lineage>
        <taxon>Bacteria</taxon>
        <taxon>Pseudomonadati</taxon>
        <taxon>Bacteroidota</taxon>
        <taxon>Cytophagia</taxon>
        <taxon>Cytophagales</taxon>
        <taxon>Cytophagaceae</taxon>
        <taxon>Rudanella</taxon>
    </lineage>
</organism>
<reference evidence="2 3" key="1">
    <citation type="submission" date="2019-10" db="EMBL/GenBank/DDBJ databases">
        <title>Rudanella paleaurantiibacter sp. nov., isolated from sludge.</title>
        <authorList>
            <person name="Xu S.Q."/>
        </authorList>
    </citation>
    <scope>NUCLEOTIDE SEQUENCE [LARGE SCALE GENOMIC DNA]</scope>
    <source>
        <strain evidence="2 3">HX-22-17</strain>
    </source>
</reference>
<keyword evidence="3" id="KW-1185">Reference proteome</keyword>
<feature type="chain" id="PRO_5029598441" description="Lipocalin-like domain-containing protein" evidence="1">
    <location>
        <begin position="19"/>
        <end position="144"/>
    </location>
</feature>
<name>A0A7J5U0H4_9BACT</name>
<dbReference type="AlphaFoldDB" id="A0A7J5U0H4"/>
<feature type="signal peptide" evidence="1">
    <location>
        <begin position="1"/>
        <end position="18"/>
    </location>
</feature>
<evidence type="ECO:0000313" key="2">
    <source>
        <dbReference type="EMBL" id="KAB7731145.1"/>
    </source>
</evidence>
<comment type="caution">
    <text evidence="2">The sequence shown here is derived from an EMBL/GenBank/DDBJ whole genome shotgun (WGS) entry which is preliminary data.</text>
</comment>
<protein>
    <recommendedName>
        <fullName evidence="4">Lipocalin-like domain-containing protein</fullName>
    </recommendedName>
</protein>
<evidence type="ECO:0000313" key="3">
    <source>
        <dbReference type="Proteomes" id="UP000488299"/>
    </source>
</evidence>
<dbReference type="PROSITE" id="PS51257">
    <property type="entry name" value="PROKAR_LIPOPROTEIN"/>
    <property type="match status" value="1"/>
</dbReference>
<keyword evidence="1" id="KW-0732">Signal</keyword>
<proteinExistence type="predicted"/>
<dbReference type="EMBL" id="WELI01000003">
    <property type="protein sequence ID" value="KAB7731145.1"/>
    <property type="molecule type" value="Genomic_DNA"/>
</dbReference>
<gene>
    <name evidence="2" type="ORF">F5984_10060</name>
</gene>
<dbReference type="RefSeq" id="WP_152124128.1">
    <property type="nucleotide sequence ID" value="NZ_WELI01000003.1"/>
</dbReference>
<accession>A0A7J5U0H4</accession>
<sequence length="144" mass="15885">MKHLIAFLLIAFAFTACKKETDIEPAPLADRFAGTYKLSSFRYVDDTQKLEFPTLPMTANGTTISGKVTLTKKSDKTLDMTFLLTATGMDDESVTFEGVEVRQVGSEYGLFAEGSRIADVDGSSIIFNYTESNPKLEMAFVARK</sequence>
<dbReference type="Proteomes" id="UP000488299">
    <property type="component" value="Unassembled WGS sequence"/>
</dbReference>
<evidence type="ECO:0008006" key="4">
    <source>
        <dbReference type="Google" id="ProtNLM"/>
    </source>
</evidence>